<dbReference type="InterPro" id="IPR038619">
    <property type="entry name" value="MraZ_sf"/>
</dbReference>
<keyword evidence="2 7" id="KW-0963">Cytoplasm</keyword>
<dbReference type="SUPFAM" id="SSF89447">
    <property type="entry name" value="AbrB/MazE/MraZ-like"/>
    <property type="match status" value="1"/>
</dbReference>
<feature type="domain" description="SpoVT-AbrB" evidence="8">
    <location>
        <begin position="9"/>
        <end position="57"/>
    </location>
</feature>
<dbReference type="PANTHER" id="PTHR34701:SF1">
    <property type="entry name" value="TRANSCRIPTIONAL REGULATOR MRAZ"/>
    <property type="match status" value="1"/>
</dbReference>
<evidence type="ECO:0000256" key="7">
    <source>
        <dbReference type="HAMAP-Rule" id="MF_01008"/>
    </source>
</evidence>
<name>A0ABX0U115_9SPHN</name>
<gene>
    <name evidence="7" type="primary">mraZ</name>
    <name evidence="9" type="ORF">FHT01_001798</name>
</gene>
<comment type="caution">
    <text evidence="9">The sequence shown here is derived from an EMBL/GenBank/DDBJ whole genome shotgun (WGS) entry which is preliminary data.</text>
</comment>
<comment type="similarity">
    <text evidence="7">Belongs to the MraZ family.</text>
</comment>
<evidence type="ECO:0000256" key="3">
    <source>
        <dbReference type="ARBA" id="ARBA00022737"/>
    </source>
</evidence>
<evidence type="ECO:0000259" key="8">
    <source>
        <dbReference type="PROSITE" id="PS51740"/>
    </source>
</evidence>
<comment type="subcellular location">
    <subcellularLocation>
        <location evidence="7">Cytoplasm</location>
        <location evidence="7">Nucleoid</location>
    </subcellularLocation>
</comment>
<keyword evidence="6 7" id="KW-0804">Transcription</keyword>
<sequence>MSRVLFEGFALQAVDEKGRVAIPADLRAALDANADTRQIVVTTHRADPCLSAYDTEWSKVQHAKLELEERIALEQGREVDTDTRRRLRGIVEKAPYDASGRFVLPPYFRQKAKIERLAFFAGSLDTFDIWAPEQLLALDGIDEQLRDICAFYYHRKVKG</sequence>
<evidence type="ECO:0000313" key="9">
    <source>
        <dbReference type="EMBL" id="NIJ24256.1"/>
    </source>
</evidence>
<organism evidence="9 10">
    <name type="scientific">Sphingomonas japonica</name>
    <dbReference type="NCBI Taxonomy" id="511662"/>
    <lineage>
        <taxon>Bacteria</taxon>
        <taxon>Pseudomonadati</taxon>
        <taxon>Pseudomonadota</taxon>
        <taxon>Alphaproteobacteria</taxon>
        <taxon>Sphingomonadales</taxon>
        <taxon>Sphingomonadaceae</taxon>
        <taxon>Sphingomonas</taxon>
    </lineage>
</organism>
<dbReference type="PANTHER" id="PTHR34701">
    <property type="entry name" value="TRANSCRIPTIONAL REGULATOR MRAZ"/>
    <property type="match status" value="1"/>
</dbReference>
<proteinExistence type="inferred from homology"/>
<dbReference type="InterPro" id="IPR003444">
    <property type="entry name" value="MraZ"/>
</dbReference>
<dbReference type="InterPro" id="IPR035642">
    <property type="entry name" value="MraZ_N"/>
</dbReference>
<dbReference type="PROSITE" id="PS51740">
    <property type="entry name" value="SPOVT_ABRB"/>
    <property type="match status" value="1"/>
</dbReference>
<dbReference type="Pfam" id="PF02381">
    <property type="entry name" value="MraZ"/>
    <property type="match status" value="1"/>
</dbReference>
<accession>A0ABX0U115</accession>
<dbReference type="HAMAP" id="MF_01008">
    <property type="entry name" value="MraZ"/>
    <property type="match status" value="1"/>
</dbReference>
<evidence type="ECO:0000256" key="2">
    <source>
        <dbReference type="ARBA" id="ARBA00022490"/>
    </source>
</evidence>
<evidence type="ECO:0000256" key="6">
    <source>
        <dbReference type="ARBA" id="ARBA00023163"/>
    </source>
</evidence>
<dbReference type="Proteomes" id="UP000788153">
    <property type="component" value="Unassembled WGS sequence"/>
</dbReference>
<dbReference type="CDD" id="cd16321">
    <property type="entry name" value="MraZ_C"/>
    <property type="match status" value="1"/>
</dbReference>
<comment type="subunit">
    <text evidence="7">Forms oligomers.</text>
</comment>
<keyword evidence="10" id="KW-1185">Reference proteome</keyword>
<evidence type="ECO:0000256" key="4">
    <source>
        <dbReference type="ARBA" id="ARBA00023015"/>
    </source>
</evidence>
<dbReference type="CDD" id="cd16320">
    <property type="entry name" value="MraZ_N"/>
    <property type="match status" value="1"/>
</dbReference>
<dbReference type="Gene3D" id="3.40.1550.20">
    <property type="entry name" value="Transcriptional regulator MraZ domain"/>
    <property type="match status" value="1"/>
</dbReference>
<reference evidence="9 10" key="1">
    <citation type="submission" date="2020-03" db="EMBL/GenBank/DDBJ databases">
        <title>Genomic Encyclopedia of Type Strains, Phase IV (KMG-IV): sequencing the most valuable type-strain genomes for metagenomic binning, comparative biology and taxonomic classification.</title>
        <authorList>
            <person name="Goeker M."/>
        </authorList>
    </citation>
    <scope>NUCLEOTIDE SEQUENCE [LARGE SCALE GENOMIC DNA]</scope>
    <source>
        <strain evidence="9 10">DSM 22753</strain>
    </source>
</reference>
<keyword evidence="3" id="KW-0677">Repeat</keyword>
<dbReference type="InterPro" id="IPR037914">
    <property type="entry name" value="SpoVT-AbrB_sf"/>
</dbReference>
<evidence type="ECO:0000256" key="5">
    <source>
        <dbReference type="ARBA" id="ARBA00023125"/>
    </source>
</evidence>
<dbReference type="InterPro" id="IPR020603">
    <property type="entry name" value="MraZ_dom"/>
</dbReference>
<evidence type="ECO:0000313" key="10">
    <source>
        <dbReference type="Proteomes" id="UP000788153"/>
    </source>
</evidence>
<protein>
    <recommendedName>
        <fullName evidence="1 7">Transcriptional regulator MraZ</fullName>
    </recommendedName>
</protein>
<dbReference type="EMBL" id="JAASQP010000001">
    <property type="protein sequence ID" value="NIJ24256.1"/>
    <property type="molecule type" value="Genomic_DNA"/>
</dbReference>
<keyword evidence="4 7" id="KW-0805">Transcription regulation</keyword>
<dbReference type="InterPro" id="IPR007159">
    <property type="entry name" value="SpoVT-AbrB_dom"/>
</dbReference>
<evidence type="ECO:0000256" key="1">
    <source>
        <dbReference type="ARBA" id="ARBA00013860"/>
    </source>
</evidence>
<dbReference type="InterPro" id="IPR035644">
    <property type="entry name" value="MraZ_C"/>
</dbReference>
<keyword evidence="5 7" id="KW-0238">DNA-binding</keyword>